<evidence type="ECO:0000256" key="1">
    <source>
        <dbReference type="ARBA" id="ARBA00023002"/>
    </source>
</evidence>
<dbReference type="AlphaFoldDB" id="A0A1X6PFB4"/>
<dbReference type="Proteomes" id="UP000218209">
    <property type="component" value="Unassembled WGS sequence"/>
</dbReference>
<dbReference type="InterPro" id="IPR007173">
    <property type="entry name" value="ALO_C"/>
</dbReference>
<dbReference type="InterPro" id="IPR016169">
    <property type="entry name" value="FAD-bd_PCMH_sub2"/>
</dbReference>
<dbReference type="GO" id="GO:0016020">
    <property type="term" value="C:membrane"/>
    <property type="evidence" value="ECO:0007669"/>
    <property type="project" value="InterPro"/>
</dbReference>
<dbReference type="OrthoDB" id="610608at2759"/>
<protein>
    <recommendedName>
        <fullName evidence="3">FAD-binding PCMH-type domain-containing protein</fullName>
    </recommendedName>
</protein>
<dbReference type="Gene3D" id="3.30.43.10">
    <property type="entry name" value="Uridine Diphospho-n-acetylenolpyruvylglucosamine Reductase, domain 2"/>
    <property type="match status" value="1"/>
</dbReference>
<dbReference type="PANTHER" id="PTHR43762">
    <property type="entry name" value="L-GULONOLACTONE OXIDASE"/>
    <property type="match status" value="1"/>
</dbReference>
<evidence type="ECO:0000313" key="4">
    <source>
        <dbReference type="EMBL" id="OSX79435.1"/>
    </source>
</evidence>
<feature type="region of interest" description="Disordered" evidence="2">
    <location>
        <begin position="574"/>
        <end position="594"/>
    </location>
</feature>
<dbReference type="Pfam" id="PF04030">
    <property type="entry name" value="ALO"/>
    <property type="match status" value="1"/>
</dbReference>
<organism evidence="4 5">
    <name type="scientific">Porphyra umbilicalis</name>
    <name type="common">Purple laver</name>
    <name type="synonym">Red alga</name>
    <dbReference type="NCBI Taxonomy" id="2786"/>
    <lineage>
        <taxon>Eukaryota</taxon>
        <taxon>Rhodophyta</taxon>
        <taxon>Bangiophyceae</taxon>
        <taxon>Bangiales</taxon>
        <taxon>Bangiaceae</taxon>
        <taxon>Porphyra</taxon>
    </lineage>
</organism>
<dbReference type="GO" id="GO:0003885">
    <property type="term" value="F:D-arabinono-1,4-lactone oxidase activity"/>
    <property type="evidence" value="ECO:0007669"/>
    <property type="project" value="InterPro"/>
</dbReference>
<evidence type="ECO:0000259" key="3">
    <source>
        <dbReference type="PROSITE" id="PS51387"/>
    </source>
</evidence>
<sequence length="594" mass="60400">MRGIRPAALVAALAAGTGYTVYGPPSKKKAPAAASAAAGAAAPPGVAPPPPAAAGAAQDVEHVVNWSNTHSVTLPAASYAQPASLGDLATAVADASSRGAPLRPVGSALSPNALGLSERGMINVGLMDAVLAVDAAAHTATVQAGARVADIVPALRAHGLTLPTYASISEQQLGGLTQVGAHGSGATQPPSDEAVVGMTLVTPAAGVVRLSADDADGGARLRMARVGLGALGVVADLTLRVVDDHRLVEQSWVEGRDAVAAAHAGRLARHKYLRYMWIPHTDAVVVVTADVVPPGVSDDDAVAGAGGPPAGTDEERLAPARALLTDALGRRGRTEPTAADVRGLGWTELRDELLALDPLEPTWVARVNAAEAAYWRAASGARVGPIHTILGFDCGGEQWVSEVALPVPPAAPTADVDFVRDILGQIEAEAIPAHAPIEQRWSAGSASPLSPVAGPPDSVHTWVGIIMYLPARLAGGGGDGGSGGGGGSDGGGTTRAAVTAAFAAYKRALAERQWEKYGAVEHWAKIEPPADADEAAALTARVARRYPVAAFTALRDEYDPQRLLSNELLDAIFGEGGGRPPAPSTEKEKRKVGA</sequence>
<dbReference type="SUPFAM" id="SSF56176">
    <property type="entry name" value="FAD-binding/transporter-associated domain-like"/>
    <property type="match status" value="1"/>
</dbReference>
<dbReference type="InterPro" id="IPR016166">
    <property type="entry name" value="FAD-bd_PCMH"/>
</dbReference>
<keyword evidence="1" id="KW-0560">Oxidoreductase</keyword>
<dbReference type="PANTHER" id="PTHR43762:SF1">
    <property type="entry name" value="D-ARABINONO-1,4-LACTONE OXIDASE"/>
    <property type="match status" value="1"/>
</dbReference>
<name>A0A1X6PFB4_PORUM</name>
<reference evidence="4 5" key="1">
    <citation type="submission" date="2017-03" db="EMBL/GenBank/DDBJ databases">
        <title>WGS assembly of Porphyra umbilicalis.</title>
        <authorList>
            <person name="Brawley S.H."/>
            <person name="Blouin N.A."/>
            <person name="Ficko-Blean E."/>
            <person name="Wheeler G.L."/>
            <person name="Lohr M."/>
            <person name="Goodson H.V."/>
            <person name="Jenkins J.W."/>
            <person name="Blaby-Haas C.E."/>
            <person name="Helliwell K.E."/>
            <person name="Chan C."/>
            <person name="Marriage T."/>
            <person name="Bhattacharya D."/>
            <person name="Klein A.S."/>
            <person name="Badis Y."/>
            <person name="Brodie J."/>
            <person name="Cao Y."/>
            <person name="Collen J."/>
            <person name="Dittami S.M."/>
            <person name="Gachon C.M."/>
            <person name="Green B.R."/>
            <person name="Karpowicz S."/>
            <person name="Kim J.W."/>
            <person name="Kudahl U."/>
            <person name="Lin S."/>
            <person name="Michel G."/>
            <person name="Mittag M."/>
            <person name="Olson B.J."/>
            <person name="Pangilinan J."/>
            <person name="Peng Y."/>
            <person name="Qiu H."/>
            <person name="Shu S."/>
            <person name="Singer J.T."/>
            <person name="Smith A.G."/>
            <person name="Sprecher B.N."/>
            <person name="Wagner V."/>
            <person name="Wang W."/>
            <person name="Wang Z.-Y."/>
            <person name="Yan J."/>
            <person name="Yarish C."/>
            <person name="Zoeuner-Riek S."/>
            <person name="Zhuang Y."/>
            <person name="Zou Y."/>
            <person name="Lindquist E.A."/>
            <person name="Grimwood J."/>
            <person name="Barry K."/>
            <person name="Rokhsar D.S."/>
            <person name="Schmutz J."/>
            <person name="Stiller J.W."/>
            <person name="Grossman A.R."/>
            <person name="Prochnik S.E."/>
        </authorList>
    </citation>
    <scope>NUCLEOTIDE SEQUENCE [LARGE SCALE GENOMIC DNA]</scope>
    <source>
        <strain evidence="4">4086291</strain>
    </source>
</reference>
<dbReference type="EMBL" id="KV918791">
    <property type="protein sequence ID" value="OSX79435.1"/>
    <property type="molecule type" value="Genomic_DNA"/>
</dbReference>
<feature type="compositionally biased region" description="Basic and acidic residues" evidence="2">
    <location>
        <begin position="585"/>
        <end position="594"/>
    </location>
</feature>
<dbReference type="InterPro" id="IPR036318">
    <property type="entry name" value="FAD-bd_PCMH-like_sf"/>
</dbReference>
<proteinExistence type="predicted"/>
<dbReference type="GO" id="GO:0071949">
    <property type="term" value="F:FAD binding"/>
    <property type="evidence" value="ECO:0007669"/>
    <property type="project" value="InterPro"/>
</dbReference>
<dbReference type="InterPro" id="IPR006094">
    <property type="entry name" value="Oxid_FAD_bind_N"/>
</dbReference>
<gene>
    <name evidence="4" type="ORF">BU14_0077s0055</name>
</gene>
<dbReference type="InterPro" id="IPR010031">
    <property type="entry name" value="FAD_lactone_oxidase-like"/>
</dbReference>
<dbReference type="InterPro" id="IPR016167">
    <property type="entry name" value="FAD-bd_PCMH_sub1"/>
</dbReference>
<evidence type="ECO:0000313" key="5">
    <source>
        <dbReference type="Proteomes" id="UP000218209"/>
    </source>
</evidence>
<feature type="domain" description="FAD-binding PCMH-type" evidence="3">
    <location>
        <begin position="72"/>
        <end position="244"/>
    </location>
</feature>
<keyword evidence="5" id="KW-1185">Reference proteome</keyword>
<accession>A0A1X6PFB4</accession>
<evidence type="ECO:0000256" key="2">
    <source>
        <dbReference type="SAM" id="MobiDB-lite"/>
    </source>
</evidence>
<dbReference type="Pfam" id="PF01565">
    <property type="entry name" value="FAD_binding_4"/>
    <property type="match status" value="1"/>
</dbReference>
<dbReference type="Gene3D" id="3.30.465.10">
    <property type="match status" value="1"/>
</dbReference>
<dbReference type="PROSITE" id="PS51387">
    <property type="entry name" value="FAD_PCMH"/>
    <property type="match status" value="1"/>
</dbReference>